<dbReference type="Gene3D" id="1.10.10.10">
    <property type="entry name" value="Winged helix-like DNA-binding domain superfamily/Winged helix DNA-binding domain"/>
    <property type="match status" value="1"/>
</dbReference>
<name>A0A084Y4T9_9PROT</name>
<dbReference type="EMBL" id="JDSS02000008">
    <property type="protein sequence ID" value="KFB69733.1"/>
    <property type="molecule type" value="Genomic_DNA"/>
</dbReference>
<comment type="caution">
    <text evidence="1">The sequence shown here is derived from an EMBL/GenBank/DDBJ whole genome shotgun (WGS) entry which is preliminary data.</text>
</comment>
<evidence type="ECO:0000313" key="2">
    <source>
        <dbReference type="Proteomes" id="UP000019812"/>
    </source>
</evidence>
<dbReference type="STRING" id="1457154.CAPSK01_000567"/>
<dbReference type="InterPro" id="IPR036388">
    <property type="entry name" value="WH-like_DNA-bd_sf"/>
</dbReference>
<dbReference type="PANTHER" id="PTHR34849:SF3">
    <property type="entry name" value="SSR2962 PROTEIN"/>
    <property type="match status" value="1"/>
</dbReference>
<accession>A0A084Y4T9</accession>
<dbReference type="SUPFAM" id="SSF46689">
    <property type="entry name" value="Homeodomain-like"/>
    <property type="match status" value="1"/>
</dbReference>
<protein>
    <recommendedName>
        <fullName evidence="3">DUF433 domain-containing protein</fullName>
    </recommendedName>
</protein>
<organism evidence="1 2">
    <name type="scientific">Candidatus Accumulibacter vicinus</name>
    <dbReference type="NCBI Taxonomy" id="2954382"/>
    <lineage>
        <taxon>Bacteria</taxon>
        <taxon>Pseudomonadati</taxon>
        <taxon>Pseudomonadota</taxon>
        <taxon>Betaproteobacteria</taxon>
        <taxon>Candidatus Accumulibacter</taxon>
    </lineage>
</organism>
<gene>
    <name evidence="1" type="ORF">CAPSK01_000567</name>
</gene>
<proteinExistence type="predicted"/>
<dbReference type="AlphaFoldDB" id="A0A084Y4T9"/>
<sequence>MAWSQEAEMKTFDRITRDPAMLGGQPTVRSMRLTVRRVVKAVALYPNRDELFAEYPELEPEDVRQALEFAAQNLDDRVIALELA</sequence>
<evidence type="ECO:0000313" key="1">
    <source>
        <dbReference type="EMBL" id="KFB69733.1"/>
    </source>
</evidence>
<dbReference type="Pfam" id="PF04255">
    <property type="entry name" value="DUF433"/>
    <property type="match status" value="1"/>
</dbReference>
<dbReference type="InterPro" id="IPR007367">
    <property type="entry name" value="DUF433"/>
</dbReference>
<dbReference type="InterPro" id="IPR009057">
    <property type="entry name" value="Homeodomain-like_sf"/>
</dbReference>
<reference evidence="1 2" key="1">
    <citation type="submission" date="2014-07" db="EMBL/GenBank/DDBJ databases">
        <title>Expanding our view of genomic diversity in Candidatus Accumulibacter clades.</title>
        <authorList>
            <person name="Skennerton C.T."/>
            <person name="Barr J.J."/>
            <person name="Slater F.R."/>
            <person name="Bond P.L."/>
            <person name="Tyson G.W."/>
        </authorList>
    </citation>
    <scope>NUCLEOTIDE SEQUENCE [LARGE SCALE GENOMIC DNA]</scope>
    <source>
        <strain evidence="2">SK-01</strain>
    </source>
</reference>
<dbReference type="PANTHER" id="PTHR34849">
    <property type="entry name" value="SSL5025 PROTEIN"/>
    <property type="match status" value="1"/>
</dbReference>
<evidence type="ECO:0008006" key="3">
    <source>
        <dbReference type="Google" id="ProtNLM"/>
    </source>
</evidence>
<dbReference type="Proteomes" id="UP000019812">
    <property type="component" value="Unassembled WGS sequence"/>
</dbReference>